<dbReference type="GO" id="GO:0000463">
    <property type="term" value="P:maturation of LSU-rRNA from tricistronic rRNA transcript (SSU-rRNA, 5.8S rRNA, LSU-rRNA)"/>
    <property type="evidence" value="ECO:0007669"/>
    <property type="project" value="TreeGrafter"/>
</dbReference>
<comment type="caution">
    <text evidence="5">The sequence shown here is derived from an EMBL/GenBank/DDBJ whole genome shotgun (WGS) entry which is preliminary data.</text>
</comment>
<dbReference type="GO" id="GO:0005730">
    <property type="term" value="C:nucleolus"/>
    <property type="evidence" value="ECO:0007669"/>
    <property type="project" value="TreeGrafter"/>
</dbReference>
<keyword evidence="6" id="KW-1185">Reference proteome</keyword>
<dbReference type="InterPro" id="IPR032436">
    <property type="entry name" value="URB1_C"/>
</dbReference>
<feature type="domain" description="URB1 C-terminal" evidence="3">
    <location>
        <begin position="1613"/>
        <end position="1804"/>
    </location>
</feature>
<evidence type="ECO:0000259" key="4">
    <source>
        <dbReference type="Pfam" id="PF26140"/>
    </source>
</evidence>
<dbReference type="Proteomes" id="UP001219525">
    <property type="component" value="Unassembled WGS sequence"/>
</dbReference>
<dbReference type="GO" id="GO:0000466">
    <property type="term" value="P:maturation of 5.8S rRNA from tricistronic rRNA transcript (SSU-rRNA, 5.8S rRNA, LSU-rRNA)"/>
    <property type="evidence" value="ECO:0007669"/>
    <property type="project" value="TreeGrafter"/>
</dbReference>
<dbReference type="InterPro" id="IPR039844">
    <property type="entry name" value="URB1"/>
</dbReference>
<gene>
    <name evidence="5" type="ORF">GGX14DRAFT_621996</name>
</gene>
<protein>
    <submittedName>
        <fullName evidence="5">Ribosome 60S biogenesis N-terminal-domain-containing protein</fullName>
    </submittedName>
</protein>
<evidence type="ECO:0000313" key="6">
    <source>
        <dbReference type="Proteomes" id="UP001219525"/>
    </source>
</evidence>
<dbReference type="PANTHER" id="PTHR13500">
    <property type="entry name" value="NUCLEOLAR PRERIBOSOMAL-ASSOCIATED PROTEIN 1"/>
    <property type="match status" value="1"/>
</dbReference>
<proteinExistence type="predicted"/>
<dbReference type="InterPro" id="IPR059018">
    <property type="entry name" value="HEAT_URB1"/>
</dbReference>
<dbReference type="InterPro" id="IPR016024">
    <property type="entry name" value="ARM-type_fold"/>
</dbReference>
<keyword evidence="1" id="KW-0472">Membrane</keyword>
<evidence type="ECO:0000256" key="1">
    <source>
        <dbReference type="SAM" id="Phobius"/>
    </source>
</evidence>
<feature type="domain" description="URB1 N-terminal" evidence="2">
    <location>
        <begin position="75"/>
        <end position="408"/>
    </location>
</feature>
<dbReference type="SUPFAM" id="SSF48371">
    <property type="entry name" value="ARM repeat"/>
    <property type="match status" value="1"/>
</dbReference>
<sequence length="2001" mass="223255">MPEPPTKRLKTGNASKFTPDDIRNALRSEDVIPGCAALTELRNQFAVWPNDGPISTHDARLILAQKWLHAAPAAQDLFAVWEKSNARQPAIIVLIVSLLSSLLVLLSSHYTFHAAGHPILRALLTPPWMRKLNSYLGGSHTELSLVTLKLLISMSAFGGGRERKSLLETFAWETKSLPKLLSMRRKTKGGDSSDPLTKPDIRTLYILFCLSFVEQDTPSQLKIMFLEQHRDVFYSIFRGLAQDPFSVIRRVLEICWAGIWSDPKIKRTLKIRLFSEPTVAQLLKIYERSSAEDDVPEHVPADLVHHFLLAICTRPGIGICFKDRGWYPRKSEIDNIQDDDDLRSGDKGGKIYNKILANILKTLKVNEDSRQQELALKIMAACPELVASFWSAAALTLEPRLSSKWIANISFFGSVLSMPIPMESFLSENGVLYHPTPPPLAVVLGNTLPSVNTKAHFSKGLLQSSGLVQHCTALALCKCLVKYSLVLQVFRSIEAALEEDEADGQWAKLRRDLEREGRHRVPEFQVIVAFASAQGKAGSHTVKAALLAESAQRLLWMYHSCLPVLVAESRFDVGKLVQSLTEFDRTLSDPGGDRDAAVRLNIVQQLHVLRLLRESDQFVWSGKTVSSAKSHLHVLLHAFSACEIPALQKTLRGLIVHLLSNSVVFQNNQAEASLWVSALLLARHSNNTQDLPEGLSLVDEAATVISFMDDCLQRCLKAPYRYIEDMQALYRPEAPKSEFDGLPGPLIMTVLEQLPANKRISPSDAFALVTFLRKLVLRLSGIQRDLSFLHRIAAKIDDIFHSDALFNDSPLISQAIRREVRIMRNYLPPTHASPLLNSRIGSSQLEGFLRRIEGAPLPSDKTSRISAAFNVVDWVRLVGTNSLSDIRTAVSIVTLLHPPTLRDLADSIDPDQKLVWDGFNVAQDINVRSHLAFDCLFINSTVADINDGSRREIIANAAFATAPTLADIMRVICLICHSLHSSEIPESTRGTVLLLASMCQRAVPLLSSADFTTLKEEIFIRSSSLVNLWVYTLLEVVLDPTKGEDREIVSDITSHWLNVLMNSGSCPVAFSSIRHSVVVPWIRYMPTQDLIGLLHHLGKEKNANRHLLETVIVAMESAVRTQSVADIHTHLKSFTELWSFFPKSLTLESMIATLVDACLPVALSGRPLKHADISTSSILIQCDIAWSHRFHLGLTSLDLESILYREEPWSDPTIKILTALLYRSGCDSNIFCSWLATDFASRRSTAHFLQVLHAYLDVSGCQSTRRPRMETTAWVPHLGRLIAPITDENTSSAVRADCASCICLILAQIPSALPDVVARLTEQITSLPRDTSPTPEALTLGTWLARHFGEAKSAVASLIHHSLQWCIGAFAEYDAGVDTEDIVNELVLLVETAKTVTADLAQTLLSVIIQNRLLDVSAIALLSAALQAVPLKPLVVNRYLQSIVQHPVFYKACAVGAHQHPSRDPIINVLHIIFNLHPANTCQATHIQPLVRIYNGTCSISDRKLLSIFQLFETQRKMSAASLLAQWSATPEVPSSNVLEAVQSLDANLVLRTYLRFPKWRALADQTAFAENSRDAQLYDPVFLMLLFAQAMAENIPESAFGWIELFRTNIVGLIIRSLSAKDHHLREVARSQLAALWAHLETADMQEQPHVVYVLNVLRNILPPGTEPLRRLPSYTTLILAHALRGIFYPSSFIYPLTARFLLQRPTLDTTDVPMLYGMLYSSTDNWKKERGWIIRFLADGMMSTDDWRVLKRRHTWELLAGLFQSSEHDLSLRNSILEVLANLTCNTQATTFLVLKASLLQWIEMQLVVSTAEAIPWLKILENILVIVDAQRMETSTGGEWRSVICRCMTLLLHGAMLSSKLEEITASAASTVLRLSSLPGPPLPTLPELLDNCFKGVESIEVHLNIPRHLATRSRASPSHSPQIGPDLYAVDDRDPLLRWGRSIEDLWQASMTLPDKPLVWDALTRRLLIWRSVVGEDGSALGEWVRQNVREVLRESI</sequence>
<keyword evidence="1" id="KW-1133">Transmembrane helix</keyword>
<evidence type="ECO:0000259" key="2">
    <source>
        <dbReference type="Pfam" id="PF11707"/>
    </source>
</evidence>
<evidence type="ECO:0000259" key="3">
    <source>
        <dbReference type="Pfam" id="PF16201"/>
    </source>
</evidence>
<dbReference type="PANTHER" id="PTHR13500:SF0">
    <property type="entry name" value="NUCLEOLAR PRE-RIBOSOMAL-ASSOCIATED PROTEIN 1"/>
    <property type="match status" value="1"/>
</dbReference>
<organism evidence="5 6">
    <name type="scientific">Mycena pura</name>
    <dbReference type="NCBI Taxonomy" id="153505"/>
    <lineage>
        <taxon>Eukaryota</taxon>
        <taxon>Fungi</taxon>
        <taxon>Dikarya</taxon>
        <taxon>Basidiomycota</taxon>
        <taxon>Agaricomycotina</taxon>
        <taxon>Agaricomycetes</taxon>
        <taxon>Agaricomycetidae</taxon>
        <taxon>Agaricales</taxon>
        <taxon>Marasmiineae</taxon>
        <taxon>Mycenaceae</taxon>
        <taxon>Mycena</taxon>
    </lineage>
</organism>
<feature type="transmembrane region" description="Helical" evidence="1">
    <location>
        <begin position="91"/>
        <end position="112"/>
    </location>
</feature>
<dbReference type="Pfam" id="PF11707">
    <property type="entry name" value="Npa1"/>
    <property type="match status" value="1"/>
</dbReference>
<reference evidence="5" key="1">
    <citation type="submission" date="2023-03" db="EMBL/GenBank/DDBJ databases">
        <title>Massive genome expansion in bonnet fungi (Mycena s.s.) driven by repeated elements and novel gene families across ecological guilds.</title>
        <authorList>
            <consortium name="Lawrence Berkeley National Laboratory"/>
            <person name="Harder C.B."/>
            <person name="Miyauchi S."/>
            <person name="Viragh M."/>
            <person name="Kuo A."/>
            <person name="Thoen E."/>
            <person name="Andreopoulos B."/>
            <person name="Lu D."/>
            <person name="Skrede I."/>
            <person name="Drula E."/>
            <person name="Henrissat B."/>
            <person name="Morin E."/>
            <person name="Kohler A."/>
            <person name="Barry K."/>
            <person name="LaButti K."/>
            <person name="Morin E."/>
            <person name="Salamov A."/>
            <person name="Lipzen A."/>
            <person name="Mereny Z."/>
            <person name="Hegedus B."/>
            <person name="Baldrian P."/>
            <person name="Stursova M."/>
            <person name="Weitz H."/>
            <person name="Taylor A."/>
            <person name="Grigoriev I.V."/>
            <person name="Nagy L.G."/>
            <person name="Martin F."/>
            <person name="Kauserud H."/>
        </authorList>
    </citation>
    <scope>NUCLEOTIDE SEQUENCE</scope>
    <source>
        <strain evidence="5">9144</strain>
    </source>
</reference>
<dbReference type="EMBL" id="JARJCW010000024">
    <property type="protein sequence ID" value="KAJ7212140.1"/>
    <property type="molecule type" value="Genomic_DNA"/>
</dbReference>
<accession>A0AAD6VKB7</accession>
<dbReference type="Pfam" id="PF26140">
    <property type="entry name" value="HEAT_URB1"/>
    <property type="match status" value="1"/>
</dbReference>
<keyword evidence="1" id="KW-0812">Transmembrane</keyword>
<dbReference type="Pfam" id="PF16201">
    <property type="entry name" value="NopRA1"/>
    <property type="match status" value="1"/>
</dbReference>
<evidence type="ECO:0000313" key="5">
    <source>
        <dbReference type="EMBL" id="KAJ7212140.1"/>
    </source>
</evidence>
<name>A0AAD6VKB7_9AGAR</name>
<dbReference type="InterPro" id="IPR021714">
    <property type="entry name" value="URB1_N"/>
</dbReference>
<feature type="domain" description="URB1 central HEAT repeat" evidence="4">
    <location>
        <begin position="629"/>
        <end position="799"/>
    </location>
</feature>